<dbReference type="GO" id="GO:0004743">
    <property type="term" value="F:pyruvate kinase activity"/>
    <property type="evidence" value="ECO:0007669"/>
    <property type="project" value="UniProtKB-EC"/>
</dbReference>
<evidence type="ECO:0000256" key="13">
    <source>
        <dbReference type="RuleBase" id="RU000504"/>
    </source>
</evidence>
<name>A0A9N9XPS5_PHYSR</name>
<feature type="domain" description="Pyruvate kinase C-terminal" evidence="15">
    <location>
        <begin position="414"/>
        <end position="527"/>
    </location>
</feature>
<dbReference type="InterPro" id="IPR015793">
    <property type="entry name" value="Pyrv_Knase_brl"/>
</dbReference>
<evidence type="ECO:0000256" key="3">
    <source>
        <dbReference type="ARBA" id="ARBA00008663"/>
    </source>
</evidence>
<organism evidence="16 17">
    <name type="scientific">Phyllotreta striolata</name>
    <name type="common">Striped flea beetle</name>
    <name type="synonym">Crioceris striolata</name>
    <dbReference type="NCBI Taxonomy" id="444603"/>
    <lineage>
        <taxon>Eukaryota</taxon>
        <taxon>Metazoa</taxon>
        <taxon>Ecdysozoa</taxon>
        <taxon>Arthropoda</taxon>
        <taxon>Hexapoda</taxon>
        <taxon>Insecta</taxon>
        <taxon>Pterygota</taxon>
        <taxon>Neoptera</taxon>
        <taxon>Endopterygota</taxon>
        <taxon>Coleoptera</taxon>
        <taxon>Polyphaga</taxon>
        <taxon>Cucujiformia</taxon>
        <taxon>Chrysomeloidea</taxon>
        <taxon>Chrysomelidae</taxon>
        <taxon>Galerucinae</taxon>
        <taxon>Alticini</taxon>
        <taxon>Phyllotreta</taxon>
    </lineage>
</organism>
<dbReference type="Gene3D" id="3.20.20.60">
    <property type="entry name" value="Phosphoenolpyruvate-binding domains"/>
    <property type="match status" value="1"/>
</dbReference>
<dbReference type="InterPro" id="IPR015806">
    <property type="entry name" value="Pyrv_Knase_insert_dom_sf"/>
</dbReference>
<dbReference type="AlphaFoldDB" id="A0A9N9XPS5"/>
<keyword evidence="17" id="KW-1185">Reference proteome</keyword>
<reference evidence="16" key="1">
    <citation type="submission" date="2022-01" db="EMBL/GenBank/DDBJ databases">
        <authorList>
            <person name="King R."/>
        </authorList>
    </citation>
    <scope>NUCLEOTIDE SEQUENCE</scope>
</reference>
<accession>A0A9N9XPS5</accession>
<evidence type="ECO:0000256" key="11">
    <source>
        <dbReference type="ARBA" id="ARBA00023152"/>
    </source>
</evidence>
<dbReference type="EMBL" id="OU900106">
    <property type="protein sequence ID" value="CAG9857305.1"/>
    <property type="molecule type" value="Genomic_DNA"/>
</dbReference>
<dbReference type="InterPro" id="IPR040442">
    <property type="entry name" value="Pyrv_kinase-like_dom_sf"/>
</dbReference>
<keyword evidence="9" id="KW-0067">ATP-binding</keyword>
<evidence type="ECO:0000256" key="5">
    <source>
        <dbReference type="ARBA" id="ARBA00022679"/>
    </source>
</evidence>
<dbReference type="InterPro" id="IPR011037">
    <property type="entry name" value="Pyrv_Knase-like_insert_dom_sf"/>
</dbReference>
<evidence type="ECO:0000256" key="4">
    <source>
        <dbReference type="ARBA" id="ARBA00012142"/>
    </source>
</evidence>
<dbReference type="InterPro" id="IPR015813">
    <property type="entry name" value="Pyrv/PenolPyrv_kinase-like_dom"/>
</dbReference>
<dbReference type="Pfam" id="PF02887">
    <property type="entry name" value="PK_C"/>
    <property type="match status" value="1"/>
</dbReference>
<dbReference type="PRINTS" id="PR01050">
    <property type="entry name" value="PYRUVTKNASE"/>
</dbReference>
<dbReference type="GO" id="GO:0016301">
    <property type="term" value="F:kinase activity"/>
    <property type="evidence" value="ECO:0007669"/>
    <property type="project" value="UniProtKB-KW"/>
</dbReference>
<evidence type="ECO:0000256" key="6">
    <source>
        <dbReference type="ARBA" id="ARBA00022723"/>
    </source>
</evidence>
<dbReference type="Proteomes" id="UP001153712">
    <property type="component" value="Chromosome 13"/>
</dbReference>
<evidence type="ECO:0000256" key="9">
    <source>
        <dbReference type="ARBA" id="ARBA00022840"/>
    </source>
</evidence>
<keyword evidence="7" id="KW-0547">Nucleotide-binding</keyword>
<gene>
    <name evidence="16" type="ORF">PHYEVI_LOCUS3710</name>
</gene>
<dbReference type="EC" id="2.7.1.40" evidence="4 13"/>
<keyword evidence="6" id="KW-0479">Metal-binding</keyword>
<dbReference type="Pfam" id="PF00224">
    <property type="entry name" value="PK"/>
    <property type="match status" value="1"/>
</dbReference>
<feature type="domain" description="Pyruvate kinase barrel" evidence="14">
    <location>
        <begin position="54"/>
        <end position="364"/>
    </location>
</feature>
<evidence type="ECO:0000313" key="17">
    <source>
        <dbReference type="Proteomes" id="UP001153712"/>
    </source>
</evidence>
<keyword evidence="11 13" id="KW-0324">Glycolysis</keyword>
<evidence type="ECO:0000256" key="7">
    <source>
        <dbReference type="ARBA" id="ARBA00022741"/>
    </source>
</evidence>
<keyword evidence="12" id="KW-0670">Pyruvate</keyword>
<evidence type="ECO:0000256" key="10">
    <source>
        <dbReference type="ARBA" id="ARBA00022842"/>
    </source>
</evidence>
<dbReference type="SUPFAM" id="SSF50800">
    <property type="entry name" value="PK beta-barrel domain-like"/>
    <property type="match status" value="1"/>
</dbReference>
<evidence type="ECO:0000256" key="8">
    <source>
        <dbReference type="ARBA" id="ARBA00022777"/>
    </source>
</evidence>
<comment type="catalytic activity">
    <reaction evidence="13">
        <text>pyruvate + ATP = phosphoenolpyruvate + ADP + H(+)</text>
        <dbReference type="Rhea" id="RHEA:18157"/>
        <dbReference type="ChEBI" id="CHEBI:15361"/>
        <dbReference type="ChEBI" id="CHEBI:15378"/>
        <dbReference type="ChEBI" id="CHEBI:30616"/>
        <dbReference type="ChEBI" id="CHEBI:58702"/>
        <dbReference type="ChEBI" id="CHEBI:456216"/>
        <dbReference type="EC" id="2.7.1.40"/>
    </reaction>
</comment>
<comment type="pathway">
    <text evidence="2 13">Carbohydrate degradation; glycolysis; pyruvate from D-glyceraldehyde 3-phosphate: step 5/5.</text>
</comment>
<keyword evidence="5 13" id="KW-0808">Transferase</keyword>
<dbReference type="GO" id="GO:0005524">
    <property type="term" value="F:ATP binding"/>
    <property type="evidence" value="ECO:0007669"/>
    <property type="project" value="UniProtKB-KW"/>
</dbReference>
<dbReference type="InterPro" id="IPR001697">
    <property type="entry name" value="Pyr_Knase"/>
</dbReference>
<evidence type="ECO:0000259" key="15">
    <source>
        <dbReference type="Pfam" id="PF02887"/>
    </source>
</evidence>
<dbReference type="GO" id="GO:0030955">
    <property type="term" value="F:potassium ion binding"/>
    <property type="evidence" value="ECO:0007669"/>
    <property type="project" value="InterPro"/>
</dbReference>
<protein>
    <recommendedName>
        <fullName evidence="4 13">Pyruvate kinase</fullName>
        <ecNumber evidence="4 13">2.7.1.40</ecNumber>
    </recommendedName>
</protein>
<dbReference type="OrthoDB" id="108365at2759"/>
<keyword evidence="10 13" id="KW-0460">Magnesium</keyword>
<comment type="similarity">
    <text evidence="3 13">Belongs to the pyruvate kinase family.</text>
</comment>
<keyword evidence="8 13" id="KW-0418">Kinase</keyword>
<dbReference type="InterPro" id="IPR015795">
    <property type="entry name" value="Pyrv_Knase_C"/>
</dbReference>
<evidence type="ECO:0000313" key="16">
    <source>
        <dbReference type="EMBL" id="CAG9857305.1"/>
    </source>
</evidence>
<evidence type="ECO:0000259" key="14">
    <source>
        <dbReference type="Pfam" id="PF00224"/>
    </source>
</evidence>
<dbReference type="Gene3D" id="3.40.1380.20">
    <property type="entry name" value="Pyruvate kinase, C-terminal domain"/>
    <property type="match status" value="1"/>
</dbReference>
<evidence type="ECO:0000256" key="1">
    <source>
        <dbReference type="ARBA" id="ARBA00001958"/>
    </source>
</evidence>
<dbReference type="InterPro" id="IPR036918">
    <property type="entry name" value="Pyrv_Knase_C_sf"/>
</dbReference>
<comment type="cofactor">
    <cofactor evidence="1">
        <name>K(+)</name>
        <dbReference type="ChEBI" id="CHEBI:29103"/>
    </cofactor>
</comment>
<sequence>MECQPNCPKLPWMIDFNSNDTKTVLDNQHEAAFAGDHLDHLSKLHVKSRPNRFRCTQLACVVTPITEINAMVELLNGGMTAALVSAQKVDKCKDVIAKLRTIAEGYSRRIGRIYPLGIGIEIKGPEIRIGSLKGSAKKIFMDKGKETKLTTLPSYEEFVCQDMIYVDYEKLPEVVQPGDKVILDNGSVTLTALECVESIIKCIVDKAGMLISYASVTVPNAIVDVPKITEADKELMKMAAAESVDFLVVSGVQNKQNVIDIKDMLGLDGENVHVLAKIENVVAVEHIDEIVKFSDGVLVDCEKLMLEMPKEKIFLIQRAVTAKCNLAGKPIIITASISNSKCLTKAEISDVSHLVMGGCDALLLPRLAQSKEILNSINVICKEAEPATHHRQVFQELLAHLPTPMEPIYSLVVGVVLAASTCKAAAIICLTSSGRTAKIISRFKCRCPIIAVTRYPRVARNLSISRCVESLIYLKPFCGNWIEDVNNRLQLGVTYGKYIGYIRMGDVVVTVSPSRPESGLANTMKVVYASEFDSLPATSEKKFSIPLCISKLRNR</sequence>
<evidence type="ECO:0000256" key="2">
    <source>
        <dbReference type="ARBA" id="ARBA00004997"/>
    </source>
</evidence>
<dbReference type="PANTHER" id="PTHR11817">
    <property type="entry name" value="PYRUVATE KINASE"/>
    <property type="match status" value="1"/>
</dbReference>
<evidence type="ECO:0000256" key="12">
    <source>
        <dbReference type="ARBA" id="ARBA00023317"/>
    </source>
</evidence>
<dbReference type="Gene3D" id="2.40.33.10">
    <property type="entry name" value="PK beta-barrel domain-like"/>
    <property type="match status" value="1"/>
</dbReference>
<dbReference type="SUPFAM" id="SSF51621">
    <property type="entry name" value="Phosphoenolpyruvate/pyruvate domain"/>
    <property type="match status" value="1"/>
</dbReference>
<dbReference type="SUPFAM" id="SSF52935">
    <property type="entry name" value="PK C-terminal domain-like"/>
    <property type="match status" value="1"/>
</dbReference>
<proteinExistence type="inferred from homology"/>
<dbReference type="GO" id="GO:0000287">
    <property type="term" value="F:magnesium ion binding"/>
    <property type="evidence" value="ECO:0007669"/>
    <property type="project" value="InterPro"/>
</dbReference>